<comment type="caution">
    <text evidence="7">The sequence shown here is derived from an EMBL/GenBank/DDBJ whole genome shotgun (WGS) entry which is preliminary data.</text>
</comment>
<protein>
    <recommendedName>
        <fullName evidence="3">pectinesterase</fullName>
        <ecNumber evidence="3">3.1.1.11</ecNumber>
    </recommendedName>
</protein>
<dbReference type="GO" id="GO:0045490">
    <property type="term" value="P:pectin catabolic process"/>
    <property type="evidence" value="ECO:0007669"/>
    <property type="project" value="TreeGrafter"/>
</dbReference>
<keyword evidence="8" id="KW-1185">Reference proteome</keyword>
<dbReference type="SUPFAM" id="SSF51126">
    <property type="entry name" value="Pectin lyase-like"/>
    <property type="match status" value="1"/>
</dbReference>
<dbReference type="GO" id="GO:0030599">
    <property type="term" value="F:pectinesterase activity"/>
    <property type="evidence" value="ECO:0007669"/>
    <property type="project" value="UniProtKB-EC"/>
</dbReference>
<name>A0AAV5C3L4_ELECO</name>
<evidence type="ECO:0000259" key="6">
    <source>
        <dbReference type="Pfam" id="PF01095"/>
    </source>
</evidence>
<evidence type="ECO:0000313" key="8">
    <source>
        <dbReference type="Proteomes" id="UP001054889"/>
    </source>
</evidence>
<dbReference type="AlphaFoldDB" id="A0AAV5C3L4"/>
<evidence type="ECO:0000256" key="5">
    <source>
        <dbReference type="ARBA" id="ARBA00023085"/>
    </source>
</evidence>
<comment type="pathway">
    <text evidence="1">Glycan metabolism; pectin degradation; 2-dehydro-3-deoxy-D-gluconate from pectin: step 1/5.</text>
</comment>
<dbReference type="InterPro" id="IPR012334">
    <property type="entry name" value="Pectin_lyas_fold"/>
</dbReference>
<dbReference type="PANTHER" id="PTHR31321:SF72">
    <property type="entry name" value="PECTINESTERASE 11-RELATED"/>
    <property type="match status" value="1"/>
</dbReference>
<reference evidence="7" key="1">
    <citation type="journal article" date="2018" name="DNA Res.">
        <title>Multiple hybrid de novo genome assembly of finger millet, an orphan allotetraploid crop.</title>
        <authorList>
            <person name="Hatakeyama M."/>
            <person name="Aluri S."/>
            <person name="Balachadran M.T."/>
            <person name="Sivarajan S.R."/>
            <person name="Patrignani A."/>
            <person name="Gruter S."/>
            <person name="Poveda L."/>
            <person name="Shimizu-Inatsugi R."/>
            <person name="Baeten J."/>
            <person name="Francoijs K.J."/>
            <person name="Nataraja K.N."/>
            <person name="Reddy Y.A.N."/>
            <person name="Phadnis S."/>
            <person name="Ravikumar R.L."/>
            <person name="Schlapbach R."/>
            <person name="Sreeman S.M."/>
            <person name="Shimizu K.K."/>
        </authorList>
    </citation>
    <scope>NUCLEOTIDE SEQUENCE</scope>
</reference>
<dbReference type="Proteomes" id="UP001054889">
    <property type="component" value="Unassembled WGS sequence"/>
</dbReference>
<sequence length="111" mass="12397">MAQSEDTGYSFVRCRLTSVGVGKSILGRPWAPYSRVVFAQSSISNTVRSDGWEDWGRPERQSTAFYGEFNCYGNGSDTARRVPWSHKLSPGEAAPFLTKAWLDGKDWLEGN</sequence>
<evidence type="ECO:0000256" key="3">
    <source>
        <dbReference type="ARBA" id="ARBA00013229"/>
    </source>
</evidence>
<organism evidence="7 8">
    <name type="scientific">Eleusine coracana subsp. coracana</name>
    <dbReference type="NCBI Taxonomy" id="191504"/>
    <lineage>
        <taxon>Eukaryota</taxon>
        <taxon>Viridiplantae</taxon>
        <taxon>Streptophyta</taxon>
        <taxon>Embryophyta</taxon>
        <taxon>Tracheophyta</taxon>
        <taxon>Spermatophyta</taxon>
        <taxon>Magnoliopsida</taxon>
        <taxon>Liliopsida</taxon>
        <taxon>Poales</taxon>
        <taxon>Poaceae</taxon>
        <taxon>PACMAD clade</taxon>
        <taxon>Chloridoideae</taxon>
        <taxon>Cynodonteae</taxon>
        <taxon>Eleusininae</taxon>
        <taxon>Eleusine</taxon>
    </lineage>
</organism>
<keyword evidence="4" id="KW-0378">Hydrolase</keyword>
<dbReference type="InterPro" id="IPR000070">
    <property type="entry name" value="Pectinesterase_cat"/>
</dbReference>
<dbReference type="InterPro" id="IPR011050">
    <property type="entry name" value="Pectin_lyase_fold/virulence"/>
</dbReference>
<evidence type="ECO:0000256" key="1">
    <source>
        <dbReference type="ARBA" id="ARBA00005184"/>
    </source>
</evidence>
<feature type="domain" description="Pectinesterase catalytic" evidence="6">
    <location>
        <begin position="3"/>
        <end position="104"/>
    </location>
</feature>
<dbReference type="PANTHER" id="PTHR31321">
    <property type="entry name" value="ACYL-COA THIOESTER HYDROLASE YBHC-RELATED"/>
    <property type="match status" value="1"/>
</dbReference>
<evidence type="ECO:0000256" key="4">
    <source>
        <dbReference type="ARBA" id="ARBA00022801"/>
    </source>
</evidence>
<evidence type="ECO:0000256" key="2">
    <source>
        <dbReference type="ARBA" id="ARBA00008891"/>
    </source>
</evidence>
<comment type="similarity">
    <text evidence="2">Belongs to the pectinesterase family.</text>
</comment>
<dbReference type="Gene3D" id="2.160.20.10">
    <property type="entry name" value="Single-stranded right-handed beta-helix, Pectin lyase-like"/>
    <property type="match status" value="1"/>
</dbReference>
<dbReference type="GO" id="GO:0042545">
    <property type="term" value="P:cell wall modification"/>
    <property type="evidence" value="ECO:0007669"/>
    <property type="project" value="InterPro"/>
</dbReference>
<keyword evidence="5" id="KW-0063">Aspartyl esterase</keyword>
<dbReference type="Pfam" id="PF01095">
    <property type="entry name" value="Pectinesterase"/>
    <property type="match status" value="1"/>
</dbReference>
<dbReference type="EMBL" id="BQKI01000004">
    <property type="protein sequence ID" value="GJM93284.1"/>
    <property type="molecule type" value="Genomic_DNA"/>
</dbReference>
<gene>
    <name evidence="7" type="primary">ga09829</name>
    <name evidence="7" type="ORF">PR202_ga09829</name>
</gene>
<evidence type="ECO:0000313" key="7">
    <source>
        <dbReference type="EMBL" id="GJM93284.1"/>
    </source>
</evidence>
<accession>A0AAV5C3L4</accession>
<dbReference type="EC" id="3.1.1.11" evidence="3"/>
<reference evidence="7" key="2">
    <citation type="submission" date="2021-12" db="EMBL/GenBank/DDBJ databases">
        <title>Resequencing data analysis of finger millet.</title>
        <authorList>
            <person name="Hatakeyama M."/>
            <person name="Aluri S."/>
            <person name="Balachadran M.T."/>
            <person name="Sivarajan S.R."/>
            <person name="Poveda L."/>
            <person name="Shimizu-Inatsugi R."/>
            <person name="Schlapbach R."/>
            <person name="Sreeman S.M."/>
            <person name="Shimizu K.K."/>
        </authorList>
    </citation>
    <scope>NUCLEOTIDE SEQUENCE</scope>
</reference>
<proteinExistence type="inferred from homology"/>